<evidence type="ECO:0000313" key="5">
    <source>
        <dbReference type="EMBL" id="RNI17902.1"/>
    </source>
</evidence>
<dbReference type="Gene3D" id="1.10.10.60">
    <property type="entry name" value="Homeodomain-like"/>
    <property type="match status" value="1"/>
</dbReference>
<feature type="DNA-binding region" description="H-T-H motif" evidence="2">
    <location>
        <begin position="92"/>
        <end position="111"/>
    </location>
</feature>
<dbReference type="Pfam" id="PF00440">
    <property type="entry name" value="TetR_N"/>
    <property type="match status" value="1"/>
</dbReference>
<organism evidence="5 6">
    <name type="scientific">Flexivirga caeni</name>
    <dbReference type="NCBI Taxonomy" id="2294115"/>
    <lineage>
        <taxon>Bacteria</taxon>
        <taxon>Bacillati</taxon>
        <taxon>Actinomycetota</taxon>
        <taxon>Actinomycetes</taxon>
        <taxon>Micrococcales</taxon>
        <taxon>Dermacoccaceae</taxon>
        <taxon>Flexivirga</taxon>
    </lineage>
</organism>
<protein>
    <submittedName>
        <fullName evidence="5">TetR family transcriptional regulator</fullName>
    </submittedName>
</protein>
<evidence type="ECO:0000256" key="2">
    <source>
        <dbReference type="PROSITE-ProRule" id="PRU00335"/>
    </source>
</evidence>
<sequence length="263" mass="28680">MTHANANSRARRPLRSRAGSVQQRRDRPPEYSYSAYIAHHALSAYCEAMTNASTTLRQASMRRRDWQKEQTRMDLALAAFELARTEGLAKVRVPQIAEAVGVSTRTFNNYFSSKEAAIVWPATLRGARMASELAERPAGESLAYALVEVVTSQYGPAGQDGMPEGWLDGFRTLVAAEPALHGEYLKAQATGERALAEVITARTGVDDDHLRSLVLAGVALAAERAAVMSWSRQNKPTTPLLRVVRTALTMALNGTVIAAVTLR</sequence>
<dbReference type="PROSITE" id="PS50977">
    <property type="entry name" value="HTH_TETR_2"/>
    <property type="match status" value="1"/>
</dbReference>
<dbReference type="InterPro" id="IPR001647">
    <property type="entry name" value="HTH_TetR"/>
</dbReference>
<accession>A0A3M9LXD2</accession>
<keyword evidence="1 2" id="KW-0238">DNA-binding</keyword>
<dbReference type="Gene3D" id="1.10.357.10">
    <property type="entry name" value="Tetracycline Repressor, domain 2"/>
    <property type="match status" value="1"/>
</dbReference>
<reference evidence="5 6" key="1">
    <citation type="submission" date="2018-11" db="EMBL/GenBank/DDBJ databases">
        <title>Draft genome of Simplicispira Flexivirga sp. BO-16.</title>
        <authorList>
            <person name="Im W.T."/>
        </authorList>
    </citation>
    <scope>NUCLEOTIDE SEQUENCE [LARGE SCALE GENOMIC DNA]</scope>
    <source>
        <strain evidence="5 6">BO-16</strain>
    </source>
</reference>
<comment type="caution">
    <text evidence="5">The sequence shown here is derived from an EMBL/GenBank/DDBJ whole genome shotgun (WGS) entry which is preliminary data.</text>
</comment>
<dbReference type="AlphaFoldDB" id="A0A3M9LXD2"/>
<keyword evidence="6" id="KW-1185">Reference proteome</keyword>
<dbReference type="Pfam" id="PF17754">
    <property type="entry name" value="TetR_C_14"/>
    <property type="match status" value="1"/>
</dbReference>
<evidence type="ECO:0000256" key="3">
    <source>
        <dbReference type="SAM" id="MobiDB-lite"/>
    </source>
</evidence>
<dbReference type="EMBL" id="RJJQ01000027">
    <property type="protein sequence ID" value="RNI17902.1"/>
    <property type="molecule type" value="Genomic_DNA"/>
</dbReference>
<dbReference type="SUPFAM" id="SSF46689">
    <property type="entry name" value="Homeodomain-like"/>
    <property type="match status" value="1"/>
</dbReference>
<dbReference type="Proteomes" id="UP000271678">
    <property type="component" value="Unassembled WGS sequence"/>
</dbReference>
<dbReference type="InterPro" id="IPR009057">
    <property type="entry name" value="Homeodomain-like_sf"/>
</dbReference>
<feature type="domain" description="HTH tetR-type" evidence="4">
    <location>
        <begin position="69"/>
        <end position="129"/>
    </location>
</feature>
<name>A0A3M9LXD2_9MICO</name>
<dbReference type="InterPro" id="IPR041347">
    <property type="entry name" value="MftR_C"/>
</dbReference>
<evidence type="ECO:0000259" key="4">
    <source>
        <dbReference type="PROSITE" id="PS50977"/>
    </source>
</evidence>
<evidence type="ECO:0000256" key="1">
    <source>
        <dbReference type="ARBA" id="ARBA00023125"/>
    </source>
</evidence>
<dbReference type="GO" id="GO:0003677">
    <property type="term" value="F:DNA binding"/>
    <property type="evidence" value="ECO:0007669"/>
    <property type="project" value="UniProtKB-UniRule"/>
</dbReference>
<gene>
    <name evidence="5" type="ORF">EFY87_19050</name>
</gene>
<proteinExistence type="predicted"/>
<feature type="region of interest" description="Disordered" evidence="3">
    <location>
        <begin position="1"/>
        <end position="27"/>
    </location>
</feature>
<evidence type="ECO:0000313" key="6">
    <source>
        <dbReference type="Proteomes" id="UP000271678"/>
    </source>
</evidence>